<dbReference type="PANTHER" id="PTHR23235:SF164">
    <property type="entry name" value="C2H2-TYPE DOMAIN-CONTAINING PROTEIN"/>
    <property type="match status" value="1"/>
</dbReference>
<organism evidence="12 13">
    <name type="scientific">Petromyzon marinus</name>
    <name type="common">Sea lamprey</name>
    <dbReference type="NCBI Taxonomy" id="7757"/>
    <lineage>
        <taxon>Eukaryota</taxon>
        <taxon>Metazoa</taxon>
        <taxon>Chordata</taxon>
        <taxon>Craniata</taxon>
        <taxon>Vertebrata</taxon>
        <taxon>Cyclostomata</taxon>
        <taxon>Hyperoartia</taxon>
        <taxon>Petromyzontiformes</taxon>
        <taxon>Petromyzontidae</taxon>
        <taxon>Petromyzon</taxon>
    </lineage>
</organism>
<feature type="region of interest" description="Disordered" evidence="10">
    <location>
        <begin position="302"/>
        <end position="336"/>
    </location>
</feature>
<dbReference type="SUPFAM" id="SSF57667">
    <property type="entry name" value="beta-beta-alpha zinc fingers"/>
    <property type="match status" value="1"/>
</dbReference>
<feature type="region of interest" description="Disordered" evidence="10">
    <location>
        <begin position="168"/>
        <end position="286"/>
    </location>
</feature>
<dbReference type="FunFam" id="3.30.160.60:FF:000145">
    <property type="entry name" value="Zinc finger protein 574"/>
    <property type="match status" value="1"/>
</dbReference>
<feature type="compositionally biased region" description="Low complexity" evidence="10">
    <location>
        <begin position="225"/>
        <end position="242"/>
    </location>
</feature>
<evidence type="ECO:0000313" key="13">
    <source>
        <dbReference type="RefSeq" id="XP_032810821.1"/>
    </source>
</evidence>
<evidence type="ECO:0000256" key="7">
    <source>
        <dbReference type="ARBA" id="ARBA00023163"/>
    </source>
</evidence>
<dbReference type="Gene3D" id="3.30.160.60">
    <property type="entry name" value="Classic Zinc Finger"/>
    <property type="match status" value="2"/>
</dbReference>
<dbReference type="GO" id="GO:0000978">
    <property type="term" value="F:RNA polymerase II cis-regulatory region sequence-specific DNA binding"/>
    <property type="evidence" value="ECO:0007669"/>
    <property type="project" value="TreeGrafter"/>
</dbReference>
<dbReference type="AlphaFoldDB" id="A0AAJ7T3R7"/>
<accession>A0AAJ7T3R7</accession>
<sequence>MACAVAVPPPEPIGDFPAWLEAQGVNAEVARAMDSELGIRDYGVLRACVGDGLVRAELLAAARDRLPFGFYAVLRQVVKALRGAERRDDAGTPRWDEDDAAATSPCGDVTLAGLVEVLLALFGGLSRELLLSARRLGDADGRKYTAASPSSVGAPGTENFTAAVEADGVAEDGNERPCDEKTSDMASSPSYFFPSRIKVESPPPHPPHGGGGDDDRIAAGPSEPACRAVASRAHAAAQRSRVTAWGPRNGGAGEQQQQEEAEEEAEEEEEAAGSSTTSAFPLPLGFGPSGLGPLKLGPLGMGSADLGPSGMGPSGLRHSGLGTLGMGPSRLGPLGLRTSGLGYSELGPSGMAPSRLGPLGIGPSGLRPSGLGYSELGYSELGPSGLRPSQSRPSGLEPSGLEPPALGYSELGPSGLGPSAPAPTAPGPSRWAPSNRGKRPPLSCAVCERTFLLKTNLTVHLRTHTGERPFHCTACDQRFAHVSNLKRHRRKHHDA</sequence>
<gene>
    <name evidence="13" type="primary">LOC116942692</name>
</gene>
<keyword evidence="2" id="KW-0479">Metal-binding</keyword>
<feature type="compositionally biased region" description="Acidic residues" evidence="10">
    <location>
        <begin position="257"/>
        <end position="271"/>
    </location>
</feature>
<evidence type="ECO:0000256" key="8">
    <source>
        <dbReference type="ARBA" id="ARBA00023242"/>
    </source>
</evidence>
<evidence type="ECO:0000259" key="11">
    <source>
        <dbReference type="PROSITE" id="PS50157"/>
    </source>
</evidence>
<keyword evidence="12" id="KW-1185">Reference proteome</keyword>
<keyword evidence="3" id="KW-0677">Repeat</keyword>
<keyword evidence="6" id="KW-0805">Transcription regulation</keyword>
<dbReference type="InterPro" id="IPR013087">
    <property type="entry name" value="Znf_C2H2_type"/>
</dbReference>
<keyword evidence="5" id="KW-0862">Zinc</keyword>
<dbReference type="SMART" id="SM00355">
    <property type="entry name" value="ZnF_C2H2"/>
    <property type="match status" value="2"/>
</dbReference>
<dbReference type="RefSeq" id="XP_032810821.1">
    <property type="nucleotide sequence ID" value="XM_032954930.1"/>
</dbReference>
<keyword evidence="7" id="KW-0804">Transcription</keyword>
<dbReference type="PROSITE" id="PS50157">
    <property type="entry name" value="ZINC_FINGER_C2H2_2"/>
    <property type="match status" value="2"/>
</dbReference>
<dbReference type="GO" id="GO:0000981">
    <property type="term" value="F:DNA-binding transcription factor activity, RNA polymerase II-specific"/>
    <property type="evidence" value="ECO:0007669"/>
    <property type="project" value="TreeGrafter"/>
</dbReference>
<name>A0AAJ7T3R7_PETMA</name>
<proteinExistence type="predicted"/>
<evidence type="ECO:0000313" key="12">
    <source>
        <dbReference type="Proteomes" id="UP001318040"/>
    </source>
</evidence>
<dbReference type="PANTHER" id="PTHR23235">
    <property type="entry name" value="KRUEPPEL-LIKE TRANSCRIPTION FACTOR"/>
    <property type="match status" value="1"/>
</dbReference>
<protein>
    <submittedName>
        <fullName evidence="13">Sal-like protein 3</fullName>
    </submittedName>
</protein>
<dbReference type="Proteomes" id="UP001318040">
    <property type="component" value="Chromosome 1"/>
</dbReference>
<feature type="compositionally biased region" description="Low complexity" evidence="10">
    <location>
        <begin position="406"/>
        <end position="419"/>
    </location>
</feature>
<dbReference type="KEGG" id="pmrn:116942692"/>
<dbReference type="GO" id="GO:0005634">
    <property type="term" value="C:nucleus"/>
    <property type="evidence" value="ECO:0007669"/>
    <property type="project" value="UniProtKB-SubCell"/>
</dbReference>
<comment type="subcellular location">
    <subcellularLocation>
        <location evidence="1">Nucleus</location>
    </subcellularLocation>
</comment>
<feature type="domain" description="C2H2-type" evidence="11">
    <location>
        <begin position="470"/>
        <end position="495"/>
    </location>
</feature>
<evidence type="ECO:0000256" key="10">
    <source>
        <dbReference type="SAM" id="MobiDB-lite"/>
    </source>
</evidence>
<dbReference type="InterPro" id="IPR036236">
    <property type="entry name" value="Znf_C2H2_sf"/>
</dbReference>
<reference evidence="13" key="1">
    <citation type="submission" date="2025-08" db="UniProtKB">
        <authorList>
            <consortium name="RefSeq"/>
        </authorList>
    </citation>
    <scope>IDENTIFICATION</scope>
    <source>
        <tissue evidence="13">Sperm</tissue>
    </source>
</reference>
<dbReference type="FunFam" id="3.30.160.60:FF:001289">
    <property type="entry name" value="Zinc finger protein 574"/>
    <property type="match status" value="1"/>
</dbReference>
<dbReference type="GO" id="GO:0008270">
    <property type="term" value="F:zinc ion binding"/>
    <property type="evidence" value="ECO:0007669"/>
    <property type="project" value="UniProtKB-KW"/>
</dbReference>
<feature type="domain" description="C2H2-type" evidence="11">
    <location>
        <begin position="442"/>
        <end position="469"/>
    </location>
</feature>
<feature type="region of interest" description="Disordered" evidence="10">
    <location>
        <begin position="372"/>
        <end position="439"/>
    </location>
</feature>
<dbReference type="PROSITE" id="PS00028">
    <property type="entry name" value="ZINC_FINGER_C2H2_1"/>
    <property type="match status" value="2"/>
</dbReference>
<evidence type="ECO:0000256" key="3">
    <source>
        <dbReference type="ARBA" id="ARBA00022737"/>
    </source>
</evidence>
<evidence type="ECO:0000256" key="6">
    <source>
        <dbReference type="ARBA" id="ARBA00023015"/>
    </source>
</evidence>
<keyword evidence="4 9" id="KW-0863">Zinc-finger</keyword>
<evidence type="ECO:0000256" key="5">
    <source>
        <dbReference type="ARBA" id="ARBA00022833"/>
    </source>
</evidence>
<evidence type="ECO:0000256" key="1">
    <source>
        <dbReference type="ARBA" id="ARBA00004123"/>
    </source>
</evidence>
<feature type="compositionally biased region" description="Basic and acidic residues" evidence="10">
    <location>
        <begin position="173"/>
        <end position="183"/>
    </location>
</feature>
<evidence type="ECO:0000256" key="9">
    <source>
        <dbReference type="PROSITE-ProRule" id="PRU00042"/>
    </source>
</evidence>
<evidence type="ECO:0000256" key="4">
    <source>
        <dbReference type="ARBA" id="ARBA00022771"/>
    </source>
</evidence>
<keyword evidence="8" id="KW-0539">Nucleus</keyword>
<evidence type="ECO:0000256" key="2">
    <source>
        <dbReference type="ARBA" id="ARBA00022723"/>
    </source>
</evidence>